<dbReference type="SUPFAM" id="SSF56784">
    <property type="entry name" value="HAD-like"/>
    <property type="match status" value="1"/>
</dbReference>
<dbReference type="InterPro" id="IPR041492">
    <property type="entry name" value="HAD_2"/>
</dbReference>
<dbReference type="AlphaFoldDB" id="A0A1F8ELW9"/>
<organism evidence="1 2">
    <name type="scientific">Candidatus Yanofskybacteria bacterium RIFCSPHIGHO2_01_FULL_41_53</name>
    <dbReference type="NCBI Taxonomy" id="1802663"/>
    <lineage>
        <taxon>Bacteria</taxon>
        <taxon>Candidatus Yanofskyibacteriota</taxon>
    </lineage>
</organism>
<evidence type="ECO:0008006" key="3">
    <source>
        <dbReference type="Google" id="ProtNLM"/>
    </source>
</evidence>
<evidence type="ECO:0000313" key="2">
    <source>
        <dbReference type="Proteomes" id="UP000177117"/>
    </source>
</evidence>
<dbReference type="SFLD" id="SFLDG01129">
    <property type="entry name" value="C1.5:_HAD__Beta-PGM__Phosphata"/>
    <property type="match status" value="1"/>
</dbReference>
<dbReference type="Proteomes" id="UP000177117">
    <property type="component" value="Unassembled WGS sequence"/>
</dbReference>
<dbReference type="InterPro" id="IPR050155">
    <property type="entry name" value="HAD-like_hydrolase_sf"/>
</dbReference>
<dbReference type="GO" id="GO:0006281">
    <property type="term" value="P:DNA repair"/>
    <property type="evidence" value="ECO:0007669"/>
    <property type="project" value="TreeGrafter"/>
</dbReference>
<comment type="caution">
    <text evidence="1">The sequence shown here is derived from an EMBL/GenBank/DDBJ whole genome shotgun (WGS) entry which is preliminary data.</text>
</comment>
<dbReference type="Gene3D" id="1.10.150.240">
    <property type="entry name" value="Putative phosphatase, domain 2"/>
    <property type="match status" value="1"/>
</dbReference>
<dbReference type="SFLD" id="SFLDS00003">
    <property type="entry name" value="Haloacid_Dehalogenase"/>
    <property type="match status" value="1"/>
</dbReference>
<dbReference type="InterPro" id="IPR036412">
    <property type="entry name" value="HAD-like_sf"/>
</dbReference>
<proteinExistence type="predicted"/>
<reference evidence="1 2" key="1">
    <citation type="journal article" date="2016" name="Nat. Commun.">
        <title>Thousands of microbial genomes shed light on interconnected biogeochemical processes in an aquifer system.</title>
        <authorList>
            <person name="Anantharaman K."/>
            <person name="Brown C.T."/>
            <person name="Hug L.A."/>
            <person name="Sharon I."/>
            <person name="Castelle C.J."/>
            <person name="Probst A.J."/>
            <person name="Thomas B.C."/>
            <person name="Singh A."/>
            <person name="Wilkins M.J."/>
            <person name="Karaoz U."/>
            <person name="Brodie E.L."/>
            <person name="Williams K.H."/>
            <person name="Hubbard S.S."/>
            <person name="Banfield J.F."/>
        </authorList>
    </citation>
    <scope>NUCLEOTIDE SEQUENCE [LARGE SCALE GENOMIC DNA]</scope>
</reference>
<gene>
    <name evidence="1" type="ORF">A2650_04825</name>
</gene>
<dbReference type="InterPro" id="IPR023214">
    <property type="entry name" value="HAD_sf"/>
</dbReference>
<dbReference type="Gene3D" id="3.40.50.1000">
    <property type="entry name" value="HAD superfamily/HAD-like"/>
    <property type="match status" value="1"/>
</dbReference>
<dbReference type="GO" id="GO:0008967">
    <property type="term" value="F:phosphoglycolate phosphatase activity"/>
    <property type="evidence" value="ECO:0007669"/>
    <property type="project" value="TreeGrafter"/>
</dbReference>
<name>A0A1F8ELW9_9BACT</name>
<dbReference type="PANTHER" id="PTHR43434:SF1">
    <property type="entry name" value="PHOSPHOGLYCOLATE PHOSPHATASE"/>
    <property type="match status" value="1"/>
</dbReference>
<accession>A0A1F8ELW9</accession>
<dbReference type="EMBL" id="MGJD01000003">
    <property type="protein sequence ID" value="OGN01852.1"/>
    <property type="molecule type" value="Genomic_DNA"/>
</dbReference>
<dbReference type="Pfam" id="PF13419">
    <property type="entry name" value="HAD_2"/>
    <property type="match status" value="1"/>
</dbReference>
<dbReference type="PANTHER" id="PTHR43434">
    <property type="entry name" value="PHOSPHOGLYCOLATE PHOSPHATASE"/>
    <property type="match status" value="1"/>
</dbReference>
<protein>
    <recommendedName>
        <fullName evidence="3">HAD family hydrolase</fullName>
    </recommendedName>
</protein>
<sequence>MIKAVIFDWNGTLFDDLEKLAYGSVKEIFRCYNIPPPTLEQYRQEITSSFMAFYYKYGFAENFSGQEAKGDADALNQIRKKYYTEHKSDGQIRPDARDTILRLKEMNIKIGIVSAEIRASLFEKLNSSELRDQFDPKLIIAEAWSGKDLALLDICDKLAIQPGNAIYVDDTIDGINSAKKAGLIPVGFGNKTGYNSERRLRQITSLVVNELSELIPLISRTTNFEIYPS</sequence>
<dbReference type="InterPro" id="IPR023198">
    <property type="entry name" value="PGP-like_dom2"/>
</dbReference>
<evidence type="ECO:0000313" key="1">
    <source>
        <dbReference type="EMBL" id="OGN01852.1"/>
    </source>
</evidence>